<keyword evidence="3" id="KW-1185">Reference proteome</keyword>
<evidence type="ECO:0008006" key="4">
    <source>
        <dbReference type="Google" id="ProtNLM"/>
    </source>
</evidence>
<dbReference type="AlphaFoldDB" id="A0A364NT26"/>
<organism evidence="2 3">
    <name type="scientific">Paramagnetospirillum kuznetsovii</name>
    <dbReference type="NCBI Taxonomy" id="2053833"/>
    <lineage>
        <taxon>Bacteria</taxon>
        <taxon>Pseudomonadati</taxon>
        <taxon>Pseudomonadota</taxon>
        <taxon>Alphaproteobacteria</taxon>
        <taxon>Rhodospirillales</taxon>
        <taxon>Magnetospirillaceae</taxon>
        <taxon>Paramagnetospirillum</taxon>
    </lineage>
</organism>
<dbReference type="InterPro" id="IPR013762">
    <property type="entry name" value="Integrase-like_cat_sf"/>
</dbReference>
<keyword evidence="1" id="KW-0233">DNA recombination</keyword>
<dbReference type="SUPFAM" id="SSF56349">
    <property type="entry name" value="DNA breaking-rejoining enzymes"/>
    <property type="match status" value="1"/>
</dbReference>
<dbReference type="GO" id="GO:0015074">
    <property type="term" value="P:DNA integration"/>
    <property type="evidence" value="ECO:0007669"/>
    <property type="project" value="InterPro"/>
</dbReference>
<evidence type="ECO:0000313" key="3">
    <source>
        <dbReference type="Proteomes" id="UP000251075"/>
    </source>
</evidence>
<dbReference type="EMBL" id="PGTO01000030">
    <property type="protein sequence ID" value="RAU20192.1"/>
    <property type="molecule type" value="Genomic_DNA"/>
</dbReference>
<dbReference type="GO" id="GO:0006310">
    <property type="term" value="P:DNA recombination"/>
    <property type="evidence" value="ECO:0007669"/>
    <property type="project" value="UniProtKB-KW"/>
</dbReference>
<protein>
    <recommendedName>
        <fullName evidence="4">Tyr recombinase domain-containing protein</fullName>
    </recommendedName>
</protein>
<accession>A0A364NT26</accession>
<dbReference type="CDD" id="cd00397">
    <property type="entry name" value="DNA_BRE_C"/>
    <property type="match status" value="1"/>
</dbReference>
<name>A0A364NT26_9PROT</name>
<reference evidence="2 3" key="1">
    <citation type="submission" date="2017-11" db="EMBL/GenBank/DDBJ databases">
        <title>Draft genome sequence of magnetotactic bacterium Magnetospirillum kuznetsovii LBB-42.</title>
        <authorList>
            <person name="Grouzdev D.S."/>
            <person name="Rysina M.S."/>
            <person name="Baslerov R.V."/>
            <person name="Koziaeva V."/>
        </authorList>
    </citation>
    <scope>NUCLEOTIDE SEQUENCE [LARGE SCALE GENOMIC DNA]</scope>
    <source>
        <strain evidence="2 3">LBB-42</strain>
    </source>
</reference>
<dbReference type="InterPro" id="IPR011010">
    <property type="entry name" value="DNA_brk_join_enz"/>
</dbReference>
<gene>
    <name evidence="2" type="ORF">CU669_19600</name>
</gene>
<sequence length="338" mass="37802">MLRQASRAMAEIGFGLWLSWLNQQGLLSPGMAITEYLDKAHVEDFARALRQDGNSGITVAIRVGELALTMMAMDMAGDWNWLHKIEKRIRRHAVPVRDKLGRLKSVQELFNLGIGMMNKADSIAAERAPSTAPILFRDGFAISLLALRPLRIANFSSIIIGQHLLEEDDGWHLKFTAHETKGKRPIEVPVPFSLEGALHRYLSVYRPVLLGAAKDMGHLWISGHHQVALTESGMQQAIVRRTRFAFGRSVNPHLFRDCAATSLALLDPEYIWLAAILLGHSNMTTTETHYIQAHTREAADIITSGLLGESVPRLPRSSMAQKLAATRYLTERQGRRNF</sequence>
<dbReference type="Gene3D" id="1.10.443.10">
    <property type="entry name" value="Intergrase catalytic core"/>
    <property type="match status" value="1"/>
</dbReference>
<evidence type="ECO:0000313" key="2">
    <source>
        <dbReference type="EMBL" id="RAU20192.1"/>
    </source>
</evidence>
<evidence type="ECO:0000256" key="1">
    <source>
        <dbReference type="ARBA" id="ARBA00023172"/>
    </source>
</evidence>
<dbReference type="Proteomes" id="UP000251075">
    <property type="component" value="Unassembled WGS sequence"/>
</dbReference>
<proteinExistence type="predicted"/>
<comment type="caution">
    <text evidence="2">The sequence shown here is derived from an EMBL/GenBank/DDBJ whole genome shotgun (WGS) entry which is preliminary data.</text>
</comment>
<dbReference type="GO" id="GO:0003677">
    <property type="term" value="F:DNA binding"/>
    <property type="evidence" value="ECO:0007669"/>
    <property type="project" value="InterPro"/>
</dbReference>